<dbReference type="Pfam" id="PF12693">
    <property type="entry name" value="GspL_C"/>
    <property type="match status" value="1"/>
</dbReference>
<accession>A0A7W9A3A4</accession>
<comment type="subcellular location">
    <subcellularLocation>
        <location evidence="1">Cell inner membrane</location>
        <topology evidence="1">Single-pass membrane protein</topology>
    </subcellularLocation>
</comment>
<dbReference type="InterPro" id="IPR007812">
    <property type="entry name" value="T2SS_protein-GspL"/>
</dbReference>
<evidence type="ECO:0000256" key="1">
    <source>
        <dbReference type="ARBA" id="ARBA00004377"/>
    </source>
</evidence>
<evidence type="ECO:0000313" key="12">
    <source>
        <dbReference type="EMBL" id="MBB5660672.1"/>
    </source>
</evidence>
<dbReference type="Pfam" id="PF05134">
    <property type="entry name" value="T2SSL"/>
    <property type="match status" value="1"/>
</dbReference>
<dbReference type="OrthoDB" id="7207161at2"/>
<comment type="similarity">
    <text evidence="2">Belongs to the GSP L family.</text>
</comment>
<evidence type="ECO:0000256" key="4">
    <source>
        <dbReference type="ARBA" id="ARBA00022475"/>
    </source>
</evidence>
<gene>
    <name evidence="12" type="ORF">FHS65_001418</name>
</gene>
<organism evidence="12 13">
    <name type="scientific">Brevundimonas halotolerans</name>
    <dbReference type="NCBI Taxonomy" id="69670"/>
    <lineage>
        <taxon>Bacteria</taxon>
        <taxon>Pseudomonadati</taxon>
        <taxon>Pseudomonadota</taxon>
        <taxon>Alphaproteobacteria</taxon>
        <taxon>Caulobacterales</taxon>
        <taxon>Caulobacteraceae</taxon>
        <taxon>Brevundimonas</taxon>
    </lineage>
</organism>
<feature type="domain" description="GspL cytoplasmic actin-ATPase-like" evidence="10">
    <location>
        <begin position="49"/>
        <end position="137"/>
    </location>
</feature>
<keyword evidence="7" id="KW-0653">Protein transport</keyword>
<protein>
    <submittedName>
        <fullName evidence="12">General secretion pathway protein L</fullName>
    </submittedName>
</protein>
<dbReference type="GO" id="GO:0005886">
    <property type="term" value="C:plasma membrane"/>
    <property type="evidence" value="ECO:0007669"/>
    <property type="project" value="UniProtKB-SubCell"/>
</dbReference>
<evidence type="ECO:0000256" key="3">
    <source>
        <dbReference type="ARBA" id="ARBA00022448"/>
    </source>
</evidence>
<evidence type="ECO:0000256" key="5">
    <source>
        <dbReference type="ARBA" id="ARBA00022519"/>
    </source>
</evidence>
<keyword evidence="4" id="KW-1003">Cell membrane</keyword>
<evidence type="ECO:0000256" key="2">
    <source>
        <dbReference type="ARBA" id="ARBA00005318"/>
    </source>
</evidence>
<dbReference type="InterPro" id="IPR043129">
    <property type="entry name" value="ATPase_NBD"/>
</dbReference>
<keyword evidence="9" id="KW-0472">Membrane</keyword>
<comment type="caution">
    <text evidence="12">The sequence shown here is derived from an EMBL/GenBank/DDBJ whole genome shotgun (WGS) entry which is preliminary data.</text>
</comment>
<dbReference type="GO" id="GO:0015628">
    <property type="term" value="P:protein secretion by the type II secretion system"/>
    <property type="evidence" value="ECO:0007669"/>
    <property type="project" value="InterPro"/>
</dbReference>
<dbReference type="Gene3D" id="3.30.420.380">
    <property type="match status" value="1"/>
</dbReference>
<reference evidence="12 13" key="1">
    <citation type="submission" date="2020-08" db="EMBL/GenBank/DDBJ databases">
        <title>Genomic Encyclopedia of Type Strains, Phase IV (KMG-IV): sequencing the most valuable type-strain genomes for metagenomic binning, comparative biology and taxonomic classification.</title>
        <authorList>
            <person name="Goeker M."/>
        </authorList>
    </citation>
    <scope>NUCLEOTIDE SEQUENCE [LARGE SCALE GENOMIC DNA]</scope>
    <source>
        <strain evidence="12 13">DSM 24448</strain>
    </source>
</reference>
<evidence type="ECO:0000256" key="7">
    <source>
        <dbReference type="ARBA" id="ARBA00022927"/>
    </source>
</evidence>
<dbReference type="InterPro" id="IPR024230">
    <property type="entry name" value="GspL_cyto_dom"/>
</dbReference>
<dbReference type="GO" id="GO:0015627">
    <property type="term" value="C:type II protein secretion system complex"/>
    <property type="evidence" value="ECO:0007669"/>
    <property type="project" value="InterPro"/>
</dbReference>
<evidence type="ECO:0000256" key="9">
    <source>
        <dbReference type="ARBA" id="ARBA00023136"/>
    </source>
</evidence>
<evidence type="ECO:0000259" key="10">
    <source>
        <dbReference type="Pfam" id="PF05134"/>
    </source>
</evidence>
<evidence type="ECO:0000313" key="13">
    <source>
        <dbReference type="Proteomes" id="UP000548978"/>
    </source>
</evidence>
<dbReference type="NCBIfam" id="TIGR01709">
    <property type="entry name" value="typeII_sec_gspL"/>
    <property type="match status" value="1"/>
</dbReference>
<dbReference type="GO" id="GO:0009276">
    <property type="term" value="C:Gram-negative-bacterium-type cell wall"/>
    <property type="evidence" value="ECO:0007669"/>
    <property type="project" value="InterPro"/>
</dbReference>
<dbReference type="Proteomes" id="UP000548978">
    <property type="component" value="Unassembled WGS sequence"/>
</dbReference>
<name>A0A7W9A3A4_9CAUL</name>
<keyword evidence="8" id="KW-1133">Transmembrane helix</keyword>
<dbReference type="SUPFAM" id="SSF53067">
    <property type="entry name" value="Actin-like ATPase domain"/>
    <property type="match status" value="1"/>
</dbReference>
<sequence length="369" mass="38404">MSRTRLVLIPAEGTDPAPFLMLDAEGRVLERGHLSPDSPPVPATRVRTVAIVPGADVLIRWLTLPAGRPVQQRAAALWALRENLAVEAAGMRVALGPVEADGSRLVAAVSEGRLMAWTDALARLGLKADALVPDSLVPAEPEDADTFNAITFGPVVALRGQRLAVSVQPDLAPVIAGERRLVPIESDAGLEARLIATALTPPVDLGGSERRTTAGEGWKAWRLAGALALAMLVSPLVLTAAAAIRDDMAASRLREDAEARARVLFPDMAADADPLAEAERRLALTPPPGGVAVVAAVLFQALEGVPGAELDSLTADPVSGVRATVSYTAFQDLEAIRSGVEALGLSMVEEATLEEGDRIASDIIVGVGA</sequence>
<evidence type="ECO:0000256" key="6">
    <source>
        <dbReference type="ARBA" id="ARBA00022692"/>
    </source>
</evidence>
<keyword evidence="5" id="KW-0997">Cell inner membrane</keyword>
<keyword evidence="6" id="KW-0812">Transmembrane</keyword>
<dbReference type="AlphaFoldDB" id="A0A7W9A3A4"/>
<proteinExistence type="inferred from homology"/>
<keyword evidence="3" id="KW-0813">Transport</keyword>
<dbReference type="EMBL" id="JACIJB010000004">
    <property type="protein sequence ID" value="MBB5660672.1"/>
    <property type="molecule type" value="Genomic_DNA"/>
</dbReference>
<keyword evidence="13" id="KW-1185">Reference proteome</keyword>
<evidence type="ECO:0000259" key="11">
    <source>
        <dbReference type="Pfam" id="PF12693"/>
    </source>
</evidence>
<evidence type="ECO:0000256" key="8">
    <source>
        <dbReference type="ARBA" id="ARBA00022989"/>
    </source>
</evidence>
<feature type="domain" description="GspL periplasmic" evidence="11">
    <location>
        <begin position="217"/>
        <end position="366"/>
    </location>
</feature>
<dbReference type="InterPro" id="IPR025691">
    <property type="entry name" value="GspL_pp_dom"/>
</dbReference>
<dbReference type="RefSeq" id="WP_123287790.1">
    <property type="nucleotide sequence ID" value="NZ_JACIJB010000004.1"/>
</dbReference>